<comment type="similarity">
    <text evidence="4">Belongs to the TRAFAC class myosin-kinesin ATPase superfamily. Myosin family.</text>
</comment>
<reference evidence="7" key="1">
    <citation type="journal article" date="2023" name="Science">
        <title>Genome structures resolve the early diversification of teleost fishes.</title>
        <authorList>
            <person name="Parey E."/>
            <person name="Louis A."/>
            <person name="Montfort J."/>
            <person name="Bouchez O."/>
            <person name="Roques C."/>
            <person name="Iampietro C."/>
            <person name="Lluch J."/>
            <person name="Castinel A."/>
            <person name="Donnadieu C."/>
            <person name="Desvignes T."/>
            <person name="Floi Bucao C."/>
            <person name="Jouanno E."/>
            <person name="Wen M."/>
            <person name="Mejri S."/>
            <person name="Dirks R."/>
            <person name="Jansen H."/>
            <person name="Henkel C."/>
            <person name="Chen W.J."/>
            <person name="Zahm M."/>
            <person name="Cabau C."/>
            <person name="Klopp C."/>
            <person name="Thompson A.W."/>
            <person name="Robinson-Rechavi M."/>
            <person name="Braasch I."/>
            <person name="Lecointre G."/>
            <person name="Bobe J."/>
            <person name="Postlethwait J.H."/>
            <person name="Berthelot C."/>
            <person name="Roest Crollius H."/>
            <person name="Guiguen Y."/>
        </authorList>
    </citation>
    <scope>NUCLEOTIDE SEQUENCE</scope>
    <source>
        <strain evidence="7">NC1722</strain>
    </source>
</reference>
<organism evidence="7 8">
    <name type="scientific">Aldrovandia affinis</name>
    <dbReference type="NCBI Taxonomy" id="143900"/>
    <lineage>
        <taxon>Eukaryota</taxon>
        <taxon>Metazoa</taxon>
        <taxon>Chordata</taxon>
        <taxon>Craniata</taxon>
        <taxon>Vertebrata</taxon>
        <taxon>Euteleostomi</taxon>
        <taxon>Actinopterygii</taxon>
        <taxon>Neopterygii</taxon>
        <taxon>Teleostei</taxon>
        <taxon>Notacanthiformes</taxon>
        <taxon>Halosauridae</taxon>
        <taxon>Aldrovandia</taxon>
    </lineage>
</organism>
<evidence type="ECO:0000256" key="3">
    <source>
        <dbReference type="ARBA" id="ARBA00023203"/>
    </source>
</evidence>
<keyword evidence="1" id="KW-0547">Nucleotide-binding</keyword>
<feature type="compositionally biased region" description="Low complexity" evidence="5">
    <location>
        <begin position="78"/>
        <end position="94"/>
    </location>
</feature>
<evidence type="ECO:0000256" key="4">
    <source>
        <dbReference type="PROSITE-ProRule" id="PRU00782"/>
    </source>
</evidence>
<dbReference type="GO" id="GO:0000146">
    <property type="term" value="F:microfilament motor activity"/>
    <property type="evidence" value="ECO:0007669"/>
    <property type="project" value="TreeGrafter"/>
</dbReference>
<proteinExistence type="inferred from homology"/>
<protein>
    <recommendedName>
        <fullName evidence="6">Myosin motor domain-containing protein</fullName>
    </recommendedName>
</protein>
<keyword evidence="8" id="KW-1185">Reference proteome</keyword>
<dbReference type="PANTHER" id="PTHR13140:SF313">
    <property type="entry name" value="UNCONVENTIONAL MYOSIN-VC"/>
    <property type="match status" value="1"/>
</dbReference>
<dbReference type="GO" id="GO:0005737">
    <property type="term" value="C:cytoplasm"/>
    <property type="evidence" value="ECO:0007669"/>
    <property type="project" value="TreeGrafter"/>
</dbReference>
<dbReference type="GO" id="GO:0005524">
    <property type="term" value="F:ATP binding"/>
    <property type="evidence" value="ECO:0007669"/>
    <property type="project" value="UniProtKB-KW"/>
</dbReference>
<dbReference type="PROSITE" id="PS51456">
    <property type="entry name" value="MYOSIN_MOTOR"/>
    <property type="match status" value="1"/>
</dbReference>
<dbReference type="GO" id="GO:0016459">
    <property type="term" value="C:myosin complex"/>
    <property type="evidence" value="ECO:0007669"/>
    <property type="project" value="UniProtKB-KW"/>
</dbReference>
<dbReference type="Proteomes" id="UP001221898">
    <property type="component" value="Unassembled WGS sequence"/>
</dbReference>
<dbReference type="GO" id="GO:0016020">
    <property type="term" value="C:membrane"/>
    <property type="evidence" value="ECO:0007669"/>
    <property type="project" value="TreeGrafter"/>
</dbReference>
<dbReference type="SUPFAM" id="SSF52540">
    <property type="entry name" value="P-loop containing nucleoside triphosphate hydrolases"/>
    <property type="match status" value="1"/>
</dbReference>
<evidence type="ECO:0000256" key="2">
    <source>
        <dbReference type="ARBA" id="ARBA00022840"/>
    </source>
</evidence>
<dbReference type="InterPro" id="IPR001609">
    <property type="entry name" value="Myosin_head_motor_dom-like"/>
</dbReference>
<evidence type="ECO:0000313" key="7">
    <source>
        <dbReference type="EMBL" id="KAJ8391658.1"/>
    </source>
</evidence>
<dbReference type="GO" id="GO:0007015">
    <property type="term" value="P:actin filament organization"/>
    <property type="evidence" value="ECO:0007669"/>
    <property type="project" value="TreeGrafter"/>
</dbReference>
<keyword evidence="4" id="KW-0505">Motor protein</keyword>
<comment type="caution">
    <text evidence="7">The sequence shown here is derived from an EMBL/GenBank/DDBJ whole genome shotgun (WGS) entry which is preliminary data.</text>
</comment>
<dbReference type="InterPro" id="IPR027417">
    <property type="entry name" value="P-loop_NTPase"/>
</dbReference>
<name>A0AAD7RWI6_9TELE</name>
<feature type="domain" description="Myosin motor" evidence="6">
    <location>
        <begin position="1"/>
        <end position="94"/>
    </location>
</feature>
<keyword evidence="3 4" id="KW-0009">Actin-binding</keyword>
<dbReference type="Pfam" id="PF00063">
    <property type="entry name" value="Myosin_head"/>
    <property type="match status" value="1"/>
</dbReference>
<feature type="region of interest" description="Disordered" evidence="5">
    <location>
        <begin position="75"/>
        <end position="94"/>
    </location>
</feature>
<evidence type="ECO:0000313" key="8">
    <source>
        <dbReference type="Proteomes" id="UP001221898"/>
    </source>
</evidence>
<dbReference type="EMBL" id="JAINUG010000155">
    <property type="protein sequence ID" value="KAJ8391658.1"/>
    <property type="molecule type" value="Genomic_DNA"/>
</dbReference>
<dbReference type="PANTHER" id="PTHR13140">
    <property type="entry name" value="MYOSIN"/>
    <property type="match status" value="1"/>
</dbReference>
<dbReference type="AlphaFoldDB" id="A0AAD7RWI6"/>
<evidence type="ECO:0000256" key="1">
    <source>
        <dbReference type="ARBA" id="ARBA00022741"/>
    </source>
</evidence>
<evidence type="ECO:0000256" key="5">
    <source>
        <dbReference type="SAM" id="MobiDB-lite"/>
    </source>
</evidence>
<gene>
    <name evidence="7" type="ORF">AAFF_G00087990</name>
</gene>
<sequence>MYEELVDIMRGSKFSLLASFFQEEELTTGFKAINKQLKTTVGNKFRSSLYLLMETLNAMTPHYVRCIKPNEEKMPFETRPVTTPPRCVTKLSWP</sequence>
<dbReference type="GO" id="GO:0051015">
    <property type="term" value="F:actin filament binding"/>
    <property type="evidence" value="ECO:0007669"/>
    <property type="project" value="TreeGrafter"/>
</dbReference>
<dbReference type="Gene3D" id="1.20.58.530">
    <property type="match status" value="1"/>
</dbReference>
<keyword evidence="4" id="KW-0518">Myosin</keyword>
<evidence type="ECO:0000259" key="6">
    <source>
        <dbReference type="PROSITE" id="PS51456"/>
    </source>
</evidence>
<keyword evidence="2" id="KW-0067">ATP-binding</keyword>
<accession>A0AAD7RWI6</accession>
<comment type="caution">
    <text evidence="4">Lacks conserved residue(s) required for the propagation of feature annotation.</text>
</comment>